<keyword evidence="4" id="KW-0645">Protease</keyword>
<dbReference type="Gene3D" id="2.40.70.10">
    <property type="entry name" value="Acid Proteases"/>
    <property type="match status" value="2"/>
</dbReference>
<dbReference type="GO" id="GO:0006508">
    <property type="term" value="P:proteolysis"/>
    <property type="evidence" value="ECO:0007669"/>
    <property type="project" value="UniProtKB-KW"/>
</dbReference>
<dbReference type="GO" id="GO:0004190">
    <property type="term" value="F:aspartic-type endopeptidase activity"/>
    <property type="evidence" value="ECO:0000318"/>
    <property type="project" value="GO_Central"/>
</dbReference>
<evidence type="ECO:0000256" key="3">
    <source>
        <dbReference type="ARBA" id="ARBA00022525"/>
    </source>
</evidence>
<dbReference type="CDD" id="cd05476">
    <property type="entry name" value="pepsin_A_like_plant"/>
    <property type="match status" value="1"/>
</dbReference>
<feature type="signal peptide" evidence="9">
    <location>
        <begin position="1"/>
        <end position="24"/>
    </location>
</feature>
<dbReference type="PaxDb" id="2711-XP_006484733.1"/>
<feature type="chain" id="PRO_5001635921" description="Peptidase A1 domain-containing protein" evidence="9">
    <location>
        <begin position="25"/>
        <end position="426"/>
    </location>
</feature>
<dbReference type="PANTHER" id="PTHR47967:SF66">
    <property type="entry name" value="ASPARTIC PROTEINASE CDR1-RELATED"/>
    <property type="match status" value="1"/>
</dbReference>
<comment type="subcellular location">
    <subcellularLocation>
        <location evidence="1">Secreted</location>
    </subcellularLocation>
</comment>
<evidence type="ECO:0000256" key="1">
    <source>
        <dbReference type="ARBA" id="ARBA00004613"/>
    </source>
</evidence>
<evidence type="ECO:0000313" key="11">
    <source>
        <dbReference type="EMBL" id="KDO46805.1"/>
    </source>
</evidence>
<dbReference type="InterPro" id="IPR032861">
    <property type="entry name" value="TAXi_N"/>
</dbReference>
<keyword evidence="8" id="KW-0325">Glycoprotein</keyword>
<keyword evidence="6" id="KW-0064">Aspartyl protease</keyword>
<gene>
    <name evidence="11" type="ORF">CISIN_1g043437mg</name>
</gene>
<keyword evidence="3" id="KW-0964">Secreted</keyword>
<dbReference type="FunFam" id="2.40.70.10:FF:000050">
    <property type="entry name" value="Aspartic proteinase CDR1"/>
    <property type="match status" value="1"/>
</dbReference>
<evidence type="ECO:0000313" key="12">
    <source>
        <dbReference type="Proteomes" id="UP000027120"/>
    </source>
</evidence>
<evidence type="ECO:0000256" key="7">
    <source>
        <dbReference type="ARBA" id="ARBA00022801"/>
    </source>
</evidence>
<keyword evidence="7" id="KW-0378">Hydrolase</keyword>
<dbReference type="FunFam" id="2.40.70.10:FF:000016">
    <property type="entry name" value="Probable aspartic protease At2g35615"/>
    <property type="match status" value="1"/>
</dbReference>
<dbReference type="Pfam" id="PF14543">
    <property type="entry name" value="TAXi_N"/>
    <property type="match status" value="1"/>
</dbReference>
<dbReference type="Pfam" id="PF14541">
    <property type="entry name" value="TAXi_C"/>
    <property type="match status" value="1"/>
</dbReference>
<organism evidence="11 12">
    <name type="scientific">Citrus sinensis</name>
    <name type="common">Sweet orange</name>
    <name type="synonym">Citrus aurantium var. sinensis</name>
    <dbReference type="NCBI Taxonomy" id="2711"/>
    <lineage>
        <taxon>Eukaryota</taxon>
        <taxon>Viridiplantae</taxon>
        <taxon>Streptophyta</taxon>
        <taxon>Embryophyta</taxon>
        <taxon>Tracheophyta</taxon>
        <taxon>Spermatophyta</taxon>
        <taxon>Magnoliopsida</taxon>
        <taxon>eudicotyledons</taxon>
        <taxon>Gunneridae</taxon>
        <taxon>Pentapetalae</taxon>
        <taxon>rosids</taxon>
        <taxon>malvids</taxon>
        <taxon>Sapindales</taxon>
        <taxon>Rutaceae</taxon>
        <taxon>Aurantioideae</taxon>
        <taxon>Citrus</taxon>
    </lineage>
</organism>
<dbReference type="EMBL" id="KK785198">
    <property type="protein sequence ID" value="KDO46805.1"/>
    <property type="molecule type" value="Genomic_DNA"/>
</dbReference>
<dbReference type="InterPro" id="IPR021109">
    <property type="entry name" value="Peptidase_aspartic_dom_sf"/>
</dbReference>
<dbReference type="SUPFAM" id="SSF50630">
    <property type="entry name" value="Acid proteases"/>
    <property type="match status" value="1"/>
</dbReference>
<evidence type="ECO:0000259" key="10">
    <source>
        <dbReference type="PROSITE" id="PS51767"/>
    </source>
</evidence>
<evidence type="ECO:0000256" key="8">
    <source>
        <dbReference type="ARBA" id="ARBA00023180"/>
    </source>
</evidence>
<dbReference type="Proteomes" id="UP000027120">
    <property type="component" value="Unassembled WGS sequence"/>
</dbReference>
<protein>
    <recommendedName>
        <fullName evidence="10">Peptidase A1 domain-containing protein</fullName>
    </recommendedName>
</protein>
<dbReference type="InterPro" id="IPR032799">
    <property type="entry name" value="TAXi_C"/>
</dbReference>
<feature type="domain" description="Peptidase A1" evidence="10">
    <location>
        <begin position="88"/>
        <end position="420"/>
    </location>
</feature>
<sequence length="426" mass="45507">MATVNASAISFLILCLSSLSITEAKGGFSLDLIRRDAPKSPFYSPDETYHQRVTKALKRSVNRVSHFDPAIITPNTAQADIISALGEYVMNISIGTPPVEILAIADTGSDLIWTQCKPCTECYKQAAPFFDPEQSSTYKDLSCDSRQCTAYERTSCSTEETCEYSATYGDRSFSNGNLAVETVTLGSTNGRPAALRNIIFGCGHNDDGTFNENATGIVGLGGGSVSLVTQMGSSIGGKFSYCLVPFLSSESSSKINFGSNGVVSGTGVVTTPLVAKDPDTFYFLTLESISVGKKKIHFDDASEGNIIIDSGTTLTFLPPDIVSKLTSAVSDLIKADPISDPEGVLDLCYPYSSDFKAPQITVHFSGADVVLSPENTFIRTSDTSVCFTFKGMEGQSIYGNLAQANFLVGYDTKAKTVSFKPTDCSK</sequence>
<evidence type="ECO:0000256" key="5">
    <source>
        <dbReference type="ARBA" id="ARBA00022729"/>
    </source>
</evidence>
<dbReference type="InterPro" id="IPR051708">
    <property type="entry name" value="Plant_Aspart_Prot_A1"/>
</dbReference>
<dbReference type="InterPro" id="IPR001969">
    <property type="entry name" value="Aspartic_peptidase_AS"/>
</dbReference>
<dbReference type="SMR" id="A0A067DYX2"/>
<evidence type="ECO:0000256" key="4">
    <source>
        <dbReference type="ARBA" id="ARBA00022670"/>
    </source>
</evidence>
<proteinExistence type="inferred from homology"/>
<dbReference type="GO" id="GO:0005576">
    <property type="term" value="C:extracellular region"/>
    <property type="evidence" value="ECO:0000318"/>
    <property type="project" value="GO_Central"/>
</dbReference>
<evidence type="ECO:0000256" key="6">
    <source>
        <dbReference type="ARBA" id="ARBA00022750"/>
    </source>
</evidence>
<dbReference type="PANTHER" id="PTHR47967">
    <property type="entry name" value="OS07G0603500 PROTEIN-RELATED"/>
    <property type="match status" value="1"/>
</dbReference>
<accession>A0A067DYX2</accession>
<evidence type="ECO:0000256" key="2">
    <source>
        <dbReference type="ARBA" id="ARBA00007447"/>
    </source>
</evidence>
<dbReference type="InterPro" id="IPR034161">
    <property type="entry name" value="Pepsin-like_plant"/>
</dbReference>
<comment type="similarity">
    <text evidence="2">Belongs to the peptidase A1 family.</text>
</comment>
<evidence type="ECO:0000256" key="9">
    <source>
        <dbReference type="SAM" id="SignalP"/>
    </source>
</evidence>
<dbReference type="eggNOG" id="KOG1339">
    <property type="taxonomic scope" value="Eukaryota"/>
</dbReference>
<keyword evidence="12" id="KW-1185">Reference proteome</keyword>
<reference evidence="11 12" key="1">
    <citation type="submission" date="2014-04" db="EMBL/GenBank/DDBJ databases">
        <authorList>
            <consortium name="International Citrus Genome Consortium"/>
            <person name="Gmitter F."/>
            <person name="Chen C."/>
            <person name="Farmerie W."/>
            <person name="Harkins T."/>
            <person name="Desany B."/>
            <person name="Mohiuddin M."/>
            <person name="Kodira C."/>
            <person name="Borodovsky M."/>
            <person name="Lomsadze A."/>
            <person name="Burns P."/>
            <person name="Jenkins J."/>
            <person name="Prochnik S."/>
            <person name="Shu S."/>
            <person name="Chapman J."/>
            <person name="Pitluck S."/>
            <person name="Schmutz J."/>
            <person name="Rokhsar D."/>
        </authorList>
    </citation>
    <scope>NUCLEOTIDE SEQUENCE</scope>
</reference>
<dbReference type="InterPro" id="IPR033121">
    <property type="entry name" value="PEPTIDASE_A1"/>
</dbReference>
<dbReference type="AlphaFoldDB" id="A0A067DYX2"/>
<keyword evidence="5 9" id="KW-0732">Signal</keyword>
<dbReference type="PROSITE" id="PS51767">
    <property type="entry name" value="PEPTIDASE_A1"/>
    <property type="match status" value="1"/>
</dbReference>
<dbReference type="PROSITE" id="PS00141">
    <property type="entry name" value="ASP_PROTEASE"/>
    <property type="match status" value="1"/>
</dbReference>
<name>A0A067DYX2_CITSI</name>